<keyword evidence="7" id="KW-0472">Membrane</keyword>
<dbReference type="SMART" id="SM00112">
    <property type="entry name" value="CA"/>
    <property type="match status" value="1"/>
</dbReference>
<dbReference type="InterPro" id="IPR013783">
    <property type="entry name" value="Ig-like_fold"/>
</dbReference>
<reference evidence="9" key="1">
    <citation type="journal article" date="2014" name="Front. Microbiol.">
        <title>High frequency of phylogenetically diverse reductive dehalogenase-homologous genes in deep subseafloor sedimentary metagenomes.</title>
        <authorList>
            <person name="Kawai M."/>
            <person name="Futagami T."/>
            <person name="Toyoda A."/>
            <person name="Takaki Y."/>
            <person name="Nishi S."/>
            <person name="Hori S."/>
            <person name="Arai W."/>
            <person name="Tsubouchi T."/>
            <person name="Morono Y."/>
            <person name="Uchiyama I."/>
            <person name="Ito T."/>
            <person name="Fujiyama A."/>
            <person name="Inagaki F."/>
            <person name="Takami H."/>
        </authorList>
    </citation>
    <scope>NUCLEOTIDE SEQUENCE</scope>
    <source>
        <strain evidence="9">Expedition CK06-06</strain>
    </source>
</reference>
<gene>
    <name evidence="9" type="ORF">S03H2_51075</name>
</gene>
<feature type="non-terminal residue" evidence="9">
    <location>
        <position position="261"/>
    </location>
</feature>
<dbReference type="EMBL" id="BARU01032380">
    <property type="protein sequence ID" value="GAH70391.1"/>
    <property type="molecule type" value="Genomic_DNA"/>
</dbReference>
<dbReference type="Gene3D" id="2.60.40.10">
    <property type="entry name" value="Immunoglobulins"/>
    <property type="match status" value="1"/>
</dbReference>
<dbReference type="SMART" id="SM00736">
    <property type="entry name" value="CADG"/>
    <property type="match status" value="1"/>
</dbReference>
<keyword evidence="5" id="KW-0130">Cell adhesion</keyword>
<evidence type="ECO:0000256" key="4">
    <source>
        <dbReference type="ARBA" id="ARBA00022837"/>
    </source>
</evidence>
<keyword evidence="3" id="KW-0677">Repeat</keyword>
<dbReference type="GO" id="GO:0005509">
    <property type="term" value="F:calcium ion binding"/>
    <property type="evidence" value="ECO:0007669"/>
    <property type="project" value="InterPro"/>
</dbReference>
<dbReference type="Pfam" id="PF05345">
    <property type="entry name" value="He_PIG"/>
    <property type="match status" value="1"/>
</dbReference>
<accession>X1HJT8</accession>
<dbReference type="InterPro" id="IPR015919">
    <property type="entry name" value="Cadherin-like_sf"/>
</dbReference>
<organism evidence="9">
    <name type="scientific">marine sediment metagenome</name>
    <dbReference type="NCBI Taxonomy" id="412755"/>
    <lineage>
        <taxon>unclassified sequences</taxon>
        <taxon>metagenomes</taxon>
        <taxon>ecological metagenomes</taxon>
    </lineage>
</organism>
<evidence type="ECO:0000256" key="3">
    <source>
        <dbReference type="ARBA" id="ARBA00022737"/>
    </source>
</evidence>
<evidence type="ECO:0000256" key="2">
    <source>
        <dbReference type="ARBA" id="ARBA00022692"/>
    </source>
</evidence>
<evidence type="ECO:0000313" key="9">
    <source>
        <dbReference type="EMBL" id="GAH70391.1"/>
    </source>
</evidence>
<dbReference type="PANTHER" id="PTHR24025:SF31">
    <property type="entry name" value="NEURAL-CADHERIN"/>
    <property type="match status" value="1"/>
</dbReference>
<dbReference type="InterPro" id="IPR002126">
    <property type="entry name" value="Cadherin-like_dom"/>
</dbReference>
<name>X1HJT8_9ZZZZ</name>
<dbReference type="PROSITE" id="PS50268">
    <property type="entry name" value="CADHERIN_2"/>
    <property type="match status" value="1"/>
</dbReference>
<dbReference type="Pfam" id="PF17963">
    <property type="entry name" value="Big_9"/>
    <property type="match status" value="1"/>
</dbReference>
<protein>
    <recommendedName>
        <fullName evidence="8">Cadherin domain-containing protein</fullName>
    </recommendedName>
</protein>
<dbReference type="InterPro" id="IPR006644">
    <property type="entry name" value="Cadg"/>
</dbReference>
<dbReference type="GO" id="GO:0005911">
    <property type="term" value="C:cell-cell junction"/>
    <property type="evidence" value="ECO:0007669"/>
    <property type="project" value="TreeGrafter"/>
</dbReference>
<evidence type="ECO:0000256" key="7">
    <source>
        <dbReference type="ARBA" id="ARBA00023136"/>
    </source>
</evidence>
<dbReference type="InterPro" id="IPR050971">
    <property type="entry name" value="Cadherin-domain_protein"/>
</dbReference>
<dbReference type="GO" id="GO:0016020">
    <property type="term" value="C:membrane"/>
    <property type="evidence" value="ECO:0007669"/>
    <property type="project" value="UniProtKB-SubCell"/>
</dbReference>
<dbReference type="InterPro" id="IPR010221">
    <property type="entry name" value="VCBS_dom"/>
</dbReference>
<dbReference type="SUPFAM" id="SSF49313">
    <property type="entry name" value="Cadherin-like"/>
    <property type="match status" value="1"/>
</dbReference>
<evidence type="ECO:0000256" key="6">
    <source>
        <dbReference type="ARBA" id="ARBA00022989"/>
    </source>
</evidence>
<dbReference type="GO" id="GO:0007156">
    <property type="term" value="P:homophilic cell adhesion via plasma membrane adhesion molecules"/>
    <property type="evidence" value="ECO:0007669"/>
    <property type="project" value="InterPro"/>
</dbReference>
<comment type="caution">
    <text evidence="9">The sequence shown here is derived from an EMBL/GenBank/DDBJ whole genome shotgun (WGS) entry which is preliminary data.</text>
</comment>
<evidence type="ECO:0000256" key="1">
    <source>
        <dbReference type="ARBA" id="ARBA00004370"/>
    </source>
</evidence>
<dbReference type="AlphaFoldDB" id="X1HJT8"/>
<feature type="non-terminal residue" evidence="9">
    <location>
        <position position="1"/>
    </location>
</feature>
<proteinExistence type="predicted"/>
<keyword evidence="2" id="KW-0812">Transmembrane</keyword>
<dbReference type="NCBIfam" id="TIGR01965">
    <property type="entry name" value="VCBS_repeat"/>
    <property type="match status" value="1"/>
</dbReference>
<feature type="domain" description="Cadherin" evidence="8">
    <location>
        <begin position="53"/>
        <end position="152"/>
    </location>
</feature>
<sequence>PSNGVLSGTGETRTYTPNADWFGADSFTYRAYDGVDYSNTATVTITVDPINDAPVITSTPVTEVNETDSYNYQVTATDADGDDLIYSLTQDYGWLSIDSNTGLITGTALSIDFDTDYNITFQVSDGTLTSTQTYTLTVKDIPVQEDTTPPTITISYPVDGATYNSPKTMMEFEITDPNLYTCWYNLGRGEGNKSMDCNRGTVNGFSSIEGINTWTIYANDTAENEASVSITFSVDTTLPIITLIGDDPQIIIIGDAYVELG</sequence>
<evidence type="ECO:0000256" key="5">
    <source>
        <dbReference type="ARBA" id="ARBA00022889"/>
    </source>
</evidence>
<dbReference type="PANTHER" id="PTHR24025">
    <property type="entry name" value="DESMOGLEIN FAMILY MEMBER"/>
    <property type="match status" value="1"/>
</dbReference>
<comment type="subcellular location">
    <subcellularLocation>
        <location evidence="1">Membrane</location>
    </subcellularLocation>
</comment>
<dbReference type="CDD" id="cd11304">
    <property type="entry name" value="Cadherin_repeat"/>
    <property type="match status" value="1"/>
</dbReference>
<evidence type="ECO:0000259" key="8">
    <source>
        <dbReference type="PROSITE" id="PS50268"/>
    </source>
</evidence>
<keyword evidence="4" id="KW-0106">Calcium</keyword>
<keyword evidence="6" id="KW-1133">Transmembrane helix</keyword>
<dbReference type="Gene3D" id="2.60.40.3440">
    <property type="match status" value="1"/>
</dbReference>